<dbReference type="EMBL" id="DPBP01000019">
    <property type="protein sequence ID" value="HCE16988.1"/>
    <property type="molecule type" value="Genomic_DNA"/>
</dbReference>
<gene>
    <name evidence="1" type="ORF">DEQ80_03925</name>
</gene>
<protein>
    <submittedName>
        <fullName evidence="1">Uncharacterized protein</fullName>
    </submittedName>
</protein>
<reference evidence="1 2" key="1">
    <citation type="journal article" date="2018" name="Nat. Biotechnol.">
        <title>A standardized bacterial taxonomy based on genome phylogeny substantially revises the tree of life.</title>
        <authorList>
            <person name="Parks D.H."/>
            <person name="Chuvochina M."/>
            <person name="Waite D.W."/>
            <person name="Rinke C."/>
            <person name="Skarshewski A."/>
            <person name="Chaumeil P.A."/>
            <person name="Hugenholtz P."/>
        </authorList>
    </citation>
    <scope>NUCLEOTIDE SEQUENCE [LARGE SCALE GENOMIC DNA]</scope>
    <source>
        <strain evidence="1">UBA8781</strain>
    </source>
</reference>
<evidence type="ECO:0000313" key="2">
    <source>
        <dbReference type="Proteomes" id="UP000264141"/>
    </source>
</evidence>
<sequence>MRRANASPAFQHLYSASVEIARKELRRFCQLEDSTDIQLIRTALNQLPLDGVISSYHHLVMLRWVTILLENLPPGQPEHPELYRAWLQAKERAREII</sequence>
<evidence type="ECO:0000313" key="1">
    <source>
        <dbReference type="EMBL" id="HCE16988.1"/>
    </source>
</evidence>
<organism evidence="1 2">
    <name type="scientific">Anaerolinea thermolimosa</name>
    <dbReference type="NCBI Taxonomy" id="229919"/>
    <lineage>
        <taxon>Bacteria</taxon>
        <taxon>Bacillati</taxon>
        <taxon>Chloroflexota</taxon>
        <taxon>Anaerolineae</taxon>
        <taxon>Anaerolineales</taxon>
        <taxon>Anaerolineaceae</taxon>
        <taxon>Anaerolinea</taxon>
    </lineage>
</organism>
<dbReference type="AlphaFoldDB" id="A0A3D1JGW2"/>
<dbReference type="Proteomes" id="UP000264141">
    <property type="component" value="Unassembled WGS sequence"/>
</dbReference>
<comment type="caution">
    <text evidence="1">The sequence shown here is derived from an EMBL/GenBank/DDBJ whole genome shotgun (WGS) entry which is preliminary data.</text>
</comment>
<name>A0A3D1JGW2_9CHLR</name>
<proteinExistence type="predicted"/>
<accession>A0A3D1JGW2</accession>